<sequence length="167" mass="17371">MGMIGSLAGSAISIGGGLLGAKALNKGYRQQQEIFNSRMNDVRAHRDVVYYQDPSQSAENQAAVANAQQVMDEANKRAQATSIVAGGTDESAALAKAQSAATVGNMMQQAAVNGQSRKDTAWSSADSQLDTFSKYLADSKLAQAAGKAKSIQDAAGELASAANKMPW</sequence>
<protein>
    <submittedName>
        <fullName evidence="1">Uncharacterized protein</fullName>
    </submittedName>
</protein>
<keyword evidence="2" id="KW-1185">Reference proteome</keyword>
<organism evidence="1 2">
    <name type="scientific">Prevotella lacticifex</name>
    <dbReference type="NCBI Taxonomy" id="2854755"/>
    <lineage>
        <taxon>Bacteria</taxon>
        <taxon>Pseudomonadati</taxon>
        <taxon>Bacteroidota</taxon>
        <taxon>Bacteroidia</taxon>
        <taxon>Bacteroidales</taxon>
        <taxon>Prevotellaceae</taxon>
        <taxon>Prevotella</taxon>
    </lineage>
</organism>
<dbReference type="AlphaFoldDB" id="A0A9R1CXX0"/>
<dbReference type="EMBL" id="BPUB01000001">
    <property type="protein sequence ID" value="GJG58500.1"/>
    <property type="molecule type" value="Genomic_DNA"/>
</dbReference>
<dbReference type="GeneID" id="72467464"/>
<name>A0A9R1CXX0_9BACT</name>
<comment type="caution">
    <text evidence="1">The sequence shown here is derived from an EMBL/GenBank/DDBJ whole genome shotgun (WGS) entry which is preliminary data.</text>
</comment>
<evidence type="ECO:0000313" key="1">
    <source>
        <dbReference type="EMBL" id="GJG58500.1"/>
    </source>
</evidence>
<dbReference type="Proteomes" id="UP000825483">
    <property type="component" value="Unassembled WGS sequence"/>
</dbReference>
<gene>
    <name evidence="1" type="ORF">PRLR5076_13510</name>
</gene>
<accession>A0A9R1CXX0</accession>
<proteinExistence type="predicted"/>
<dbReference type="RefSeq" id="WP_223926255.1">
    <property type="nucleotide sequence ID" value="NZ_BPTU01000001.1"/>
</dbReference>
<evidence type="ECO:0000313" key="2">
    <source>
        <dbReference type="Proteomes" id="UP000825483"/>
    </source>
</evidence>
<reference evidence="1" key="1">
    <citation type="journal article" date="2022" name="Int. J. Syst. Evol. Microbiol.">
        <title>Prevotella lacticifex sp. nov., isolated from the rumen of cows.</title>
        <authorList>
            <person name="Shinkai T."/>
            <person name="Ikeyama N."/>
            <person name="Kumagai M."/>
            <person name="Ohmori H."/>
            <person name="Sakamoto M."/>
            <person name="Ohkuma M."/>
            <person name="Mitsumori M."/>
        </authorList>
    </citation>
    <scope>NUCLEOTIDE SEQUENCE</scope>
    <source>
        <strain evidence="1">R5076</strain>
    </source>
</reference>